<gene>
    <name evidence="3" type="ORF">WMY93_029068</name>
</gene>
<dbReference type="PANTHER" id="PTHR15087:SF14">
    <property type="entry name" value="PROTEIN NPAT"/>
    <property type="match status" value="1"/>
</dbReference>
<sequence length="493" mass="52108">MPPSTMPSSSTGASTTQPSTSSKSGADPNNIMSLKIIISDNQEEDSTTDTALTNAISSITGDKIPTIYLNSPAKTPIVPGTPKSSTDEAAHAVSCLQRSEAVIASPLTGTSQPQQSYIIQLPFDGATNAASYFLLTEPPAADAKNRQKIVPAPVSKGQVIAPAQFGVAPQAQGFTTGSALILPSPIKPMVLPLSVMGQNTLGNVQMVPNQLLAIPNPPVVQQSDTVKTLPAGAAKPLSHQKTKYNTEEDGNREKESRTSRSMSSDSSIKSGSRKDKEALDKAKTREGRSEKRTQENTNVTANKENEQQSASSSSAPASSNAQSKSSKPPSKTSVLAKQAAEMLQDIQALNSPSTPKGADLSSQEESGSDCPKTPTRARKSRDGEATPRHIIPPNSSDIPTCSPASEAGSESSINMATGTPLKNSLRQEGAGEQSPTTSKMTKKRKQSTPTSSPPAKKESKRTPSKKKERKKLVECFPQDLDVDKFLSSLHYDE</sequence>
<evidence type="ECO:0000256" key="1">
    <source>
        <dbReference type="SAM" id="MobiDB-lite"/>
    </source>
</evidence>
<feature type="domain" description="Protein NPAT C-terminal" evidence="2">
    <location>
        <begin position="283"/>
        <end position="493"/>
    </location>
</feature>
<dbReference type="GO" id="GO:0003712">
    <property type="term" value="F:transcription coregulator activity"/>
    <property type="evidence" value="ECO:0007669"/>
    <property type="project" value="TreeGrafter"/>
</dbReference>
<feature type="compositionally biased region" description="Low complexity" evidence="1">
    <location>
        <begin position="307"/>
        <end position="331"/>
    </location>
</feature>
<evidence type="ECO:0000259" key="2">
    <source>
        <dbReference type="Pfam" id="PF15712"/>
    </source>
</evidence>
<feature type="compositionally biased region" description="Low complexity" evidence="1">
    <location>
        <begin position="259"/>
        <end position="270"/>
    </location>
</feature>
<feature type="compositionally biased region" description="Low complexity" evidence="1">
    <location>
        <begin position="1"/>
        <end position="16"/>
    </location>
</feature>
<comment type="caution">
    <text evidence="3">The sequence shown here is derived from an EMBL/GenBank/DDBJ whole genome shotgun (WGS) entry which is preliminary data.</text>
</comment>
<dbReference type="GO" id="GO:0005634">
    <property type="term" value="C:nucleus"/>
    <property type="evidence" value="ECO:0007669"/>
    <property type="project" value="TreeGrafter"/>
</dbReference>
<reference evidence="4" key="1">
    <citation type="submission" date="2024-04" db="EMBL/GenBank/DDBJ databases">
        <title>Salinicola lusitanus LLJ914,a marine bacterium isolated from the Okinawa Trough.</title>
        <authorList>
            <person name="Li J."/>
        </authorList>
    </citation>
    <scope>NUCLEOTIDE SEQUENCE [LARGE SCALE GENOMIC DNA]</scope>
</reference>
<dbReference type="AlphaFoldDB" id="A0AAW0N151"/>
<feature type="region of interest" description="Disordered" evidence="1">
    <location>
        <begin position="230"/>
        <end position="472"/>
    </location>
</feature>
<name>A0AAW0N151_9GOBI</name>
<evidence type="ECO:0000313" key="4">
    <source>
        <dbReference type="Proteomes" id="UP001460270"/>
    </source>
</evidence>
<feature type="compositionally biased region" description="Polar residues" evidence="1">
    <location>
        <begin position="393"/>
        <end position="426"/>
    </location>
</feature>
<organism evidence="3 4">
    <name type="scientific">Mugilogobius chulae</name>
    <name type="common">yellowstripe goby</name>
    <dbReference type="NCBI Taxonomy" id="88201"/>
    <lineage>
        <taxon>Eukaryota</taxon>
        <taxon>Metazoa</taxon>
        <taxon>Chordata</taxon>
        <taxon>Craniata</taxon>
        <taxon>Vertebrata</taxon>
        <taxon>Euteleostomi</taxon>
        <taxon>Actinopterygii</taxon>
        <taxon>Neopterygii</taxon>
        <taxon>Teleostei</taxon>
        <taxon>Neoteleostei</taxon>
        <taxon>Acanthomorphata</taxon>
        <taxon>Gobiaria</taxon>
        <taxon>Gobiiformes</taxon>
        <taxon>Gobioidei</taxon>
        <taxon>Gobiidae</taxon>
        <taxon>Gobionellinae</taxon>
        <taxon>Mugilogobius</taxon>
    </lineage>
</organism>
<feature type="compositionally biased region" description="Basic and acidic residues" evidence="1">
    <location>
        <begin position="244"/>
        <end position="258"/>
    </location>
</feature>
<dbReference type="Pfam" id="PF15712">
    <property type="entry name" value="NPAT_C"/>
    <property type="match status" value="1"/>
</dbReference>
<dbReference type="PANTHER" id="PTHR15087">
    <property type="entry name" value="PROTEIN NPAT"/>
    <property type="match status" value="1"/>
</dbReference>
<feature type="region of interest" description="Disordered" evidence="1">
    <location>
        <begin position="1"/>
        <end position="31"/>
    </location>
</feature>
<evidence type="ECO:0000313" key="3">
    <source>
        <dbReference type="EMBL" id="KAK7882894.1"/>
    </source>
</evidence>
<accession>A0AAW0N151</accession>
<dbReference type="Proteomes" id="UP001460270">
    <property type="component" value="Unassembled WGS sequence"/>
</dbReference>
<dbReference type="InterPro" id="IPR052850">
    <property type="entry name" value="NPAT_LisH"/>
</dbReference>
<feature type="compositionally biased region" description="Basic and acidic residues" evidence="1">
    <location>
        <begin position="272"/>
        <end position="294"/>
    </location>
</feature>
<keyword evidence="4" id="KW-1185">Reference proteome</keyword>
<proteinExistence type="predicted"/>
<dbReference type="InterPro" id="IPR031442">
    <property type="entry name" value="NPAT_C"/>
</dbReference>
<feature type="compositionally biased region" description="Polar residues" evidence="1">
    <location>
        <begin position="347"/>
        <end position="365"/>
    </location>
</feature>
<dbReference type="EMBL" id="JBBPFD010000021">
    <property type="protein sequence ID" value="KAK7882894.1"/>
    <property type="molecule type" value="Genomic_DNA"/>
</dbReference>
<protein>
    <recommendedName>
        <fullName evidence="2">Protein NPAT C-terminal domain-containing protein</fullName>
    </recommendedName>
</protein>